<dbReference type="Gene3D" id="3.40.50.880">
    <property type="match status" value="1"/>
</dbReference>
<dbReference type="GO" id="GO:0016740">
    <property type="term" value="F:transferase activity"/>
    <property type="evidence" value="ECO:0007669"/>
    <property type="project" value="UniProtKB-KW"/>
</dbReference>
<keyword evidence="2" id="KW-0315">Glutamine amidotransferase</keyword>
<name>A0A075GAK1_9EURY</name>
<gene>
    <name evidence="2" type="primary">guaA</name>
</gene>
<protein>
    <submittedName>
        <fullName evidence="2">Glutamine amidotransferase class I (GuaA)</fullName>
        <ecNumber evidence="2">6.3.5.2</ecNumber>
    </submittedName>
</protein>
<dbReference type="CDD" id="cd01741">
    <property type="entry name" value="GATase1_1"/>
    <property type="match status" value="1"/>
</dbReference>
<keyword evidence="2" id="KW-0808">Transferase</keyword>
<accession>A0A075GAK1</accession>
<dbReference type="EC" id="6.3.5.2" evidence="2"/>
<dbReference type="SUPFAM" id="SSF52317">
    <property type="entry name" value="Class I glutamine amidotransferase-like"/>
    <property type="match status" value="1"/>
</dbReference>
<dbReference type="InterPro" id="IPR029062">
    <property type="entry name" value="Class_I_gatase-like"/>
</dbReference>
<keyword evidence="2" id="KW-0436">Ligase</keyword>
<reference evidence="2" key="1">
    <citation type="journal article" date="2014" name="Genome Biol. Evol.">
        <title>Pangenome evidence for extensive interdomain horizontal transfer affecting lineage core and shell genes in uncultured planktonic thaumarchaeota and euryarchaeota.</title>
        <authorList>
            <person name="Deschamps P."/>
            <person name="Zivanovic Y."/>
            <person name="Moreira D."/>
            <person name="Rodriguez-Valera F."/>
            <person name="Lopez-Garcia P."/>
        </authorList>
    </citation>
    <scope>NUCLEOTIDE SEQUENCE</scope>
</reference>
<sequence length="299" mass="33043">MGAHTRVMLLDLLVERPEFGHGGNQEMIRPLADSSSVEVLLLTPQMQSHEAGQRAQSEGEVLLTEDDVPHWDDDFGFWQEYTLEIGGNPVSFRRIAMPLHGDDDATARWFDGFGIDAFYCSGSRRNVSIWEDWMEGSASLMRASVNSGTPTLGICFGHQLLCKALGATITRSDSLSNGVWDLELTDEGQGDRLFQARRTGADDSPVVLFTHKDHVVTVPDCCTLLGRTNHNLVTAVRVHDEVGNPLPSWGVQFHPEAAKARVERAFEWGHITEDELVAFQREHDGAGILSSFASVVLDD</sequence>
<proteinExistence type="predicted"/>
<dbReference type="PRINTS" id="PR00096">
    <property type="entry name" value="GATASE"/>
</dbReference>
<evidence type="ECO:0000259" key="1">
    <source>
        <dbReference type="Pfam" id="PF00117"/>
    </source>
</evidence>
<dbReference type="PROSITE" id="PS51273">
    <property type="entry name" value="GATASE_TYPE_1"/>
    <property type="match status" value="1"/>
</dbReference>
<dbReference type="PANTHER" id="PTHR42695">
    <property type="entry name" value="GLUTAMINE AMIDOTRANSFERASE YLR126C-RELATED"/>
    <property type="match status" value="1"/>
</dbReference>
<dbReference type="GO" id="GO:0005829">
    <property type="term" value="C:cytosol"/>
    <property type="evidence" value="ECO:0007669"/>
    <property type="project" value="TreeGrafter"/>
</dbReference>
<dbReference type="PANTHER" id="PTHR42695:SF5">
    <property type="entry name" value="GLUTAMINE AMIDOTRANSFERASE YLR126C-RELATED"/>
    <property type="match status" value="1"/>
</dbReference>
<organism evidence="2">
    <name type="scientific">uncultured marine group II/III euryarchaeote KM3_102_C05</name>
    <dbReference type="NCBI Taxonomy" id="1457844"/>
    <lineage>
        <taxon>Archaea</taxon>
        <taxon>Methanobacteriati</taxon>
        <taxon>Methanobacteriota</taxon>
        <taxon>environmental samples</taxon>
    </lineage>
</organism>
<dbReference type="GO" id="GO:0003922">
    <property type="term" value="F:GMP synthase (glutamine-hydrolyzing) activity"/>
    <property type="evidence" value="ECO:0007669"/>
    <property type="project" value="UniProtKB-EC"/>
</dbReference>
<feature type="domain" description="Glutamine amidotransferase" evidence="1">
    <location>
        <begin position="134"/>
        <end position="258"/>
    </location>
</feature>
<dbReference type="InterPro" id="IPR044992">
    <property type="entry name" value="ChyE-like"/>
</dbReference>
<dbReference type="InterPro" id="IPR017926">
    <property type="entry name" value="GATASE"/>
</dbReference>
<dbReference type="AlphaFoldDB" id="A0A075GAK1"/>
<dbReference type="Pfam" id="PF00117">
    <property type="entry name" value="GATase"/>
    <property type="match status" value="1"/>
</dbReference>
<dbReference type="EMBL" id="KF900549">
    <property type="protein sequence ID" value="AIE98916.1"/>
    <property type="molecule type" value="Genomic_DNA"/>
</dbReference>
<evidence type="ECO:0000313" key="2">
    <source>
        <dbReference type="EMBL" id="AIE98916.1"/>
    </source>
</evidence>